<evidence type="ECO:0000313" key="2">
    <source>
        <dbReference type="EMBL" id="RRT31550.1"/>
    </source>
</evidence>
<dbReference type="Proteomes" id="UP000287651">
    <property type="component" value="Unassembled WGS sequence"/>
</dbReference>
<dbReference type="AlphaFoldDB" id="A0A426WW89"/>
<reference evidence="2 3" key="1">
    <citation type="journal article" date="2014" name="Agronomy (Basel)">
        <title>A Draft Genome Sequence for Ensete ventricosum, the Drought-Tolerant Tree Against Hunger.</title>
        <authorList>
            <person name="Harrison J."/>
            <person name="Moore K.A."/>
            <person name="Paszkiewicz K."/>
            <person name="Jones T."/>
            <person name="Grant M."/>
            <person name="Ambacheew D."/>
            <person name="Muzemil S."/>
            <person name="Studholme D.J."/>
        </authorList>
    </citation>
    <scope>NUCLEOTIDE SEQUENCE [LARGE SCALE GENOMIC DNA]</scope>
</reference>
<evidence type="ECO:0000313" key="3">
    <source>
        <dbReference type="Proteomes" id="UP000287651"/>
    </source>
</evidence>
<feature type="region of interest" description="Disordered" evidence="1">
    <location>
        <begin position="18"/>
        <end position="48"/>
    </location>
</feature>
<sequence length="72" mass="8316">MGFHQEFARRFTEGIGKLAGNTLGDHREKTRRLTARTTSKSPVPRFRLAKPRPTGELSYLNFSDMVGFWLQF</sequence>
<accession>A0A426WW89</accession>
<dbReference type="EMBL" id="AMZH03038329">
    <property type="protein sequence ID" value="RRT31550.1"/>
    <property type="molecule type" value="Genomic_DNA"/>
</dbReference>
<organism evidence="2 3">
    <name type="scientific">Ensete ventricosum</name>
    <name type="common">Abyssinian banana</name>
    <name type="synonym">Musa ensete</name>
    <dbReference type="NCBI Taxonomy" id="4639"/>
    <lineage>
        <taxon>Eukaryota</taxon>
        <taxon>Viridiplantae</taxon>
        <taxon>Streptophyta</taxon>
        <taxon>Embryophyta</taxon>
        <taxon>Tracheophyta</taxon>
        <taxon>Spermatophyta</taxon>
        <taxon>Magnoliopsida</taxon>
        <taxon>Liliopsida</taxon>
        <taxon>Zingiberales</taxon>
        <taxon>Musaceae</taxon>
        <taxon>Ensete</taxon>
    </lineage>
</organism>
<proteinExistence type="predicted"/>
<comment type="caution">
    <text evidence="2">The sequence shown here is derived from an EMBL/GenBank/DDBJ whole genome shotgun (WGS) entry which is preliminary data.</text>
</comment>
<gene>
    <name evidence="2" type="ORF">B296_00046149</name>
</gene>
<evidence type="ECO:0000256" key="1">
    <source>
        <dbReference type="SAM" id="MobiDB-lite"/>
    </source>
</evidence>
<name>A0A426WW89_ENSVE</name>
<protein>
    <submittedName>
        <fullName evidence="2">Uncharacterized protein</fullName>
    </submittedName>
</protein>